<dbReference type="PANTHER" id="PTHR33164:SF43">
    <property type="entry name" value="HTH-TYPE TRANSCRIPTIONAL REPRESSOR YETL"/>
    <property type="match status" value="1"/>
</dbReference>
<dbReference type="PRINTS" id="PR00598">
    <property type="entry name" value="HTHMARR"/>
</dbReference>
<dbReference type="Pfam" id="PF01047">
    <property type="entry name" value="MarR"/>
    <property type="match status" value="1"/>
</dbReference>
<evidence type="ECO:0000259" key="1">
    <source>
        <dbReference type="PROSITE" id="PS50995"/>
    </source>
</evidence>
<proteinExistence type="predicted"/>
<sequence length="154" mass="17081">MSTHELPRAQRTSLAYLSTIVSRLGLEGLTEIMSAEGLSRSQFTVVSALAEFGPLTQGELADRTNLNRGHLVGYLDQLAAREFLTRTADPQDRRRNIIELTEAGRAFTRRVTAAEAENEERTFAMLTLGQREQLRVLLRAVIDGETPDAAEPRA</sequence>
<evidence type="ECO:0000313" key="2">
    <source>
        <dbReference type="EMBL" id="RII42041.1"/>
    </source>
</evidence>
<dbReference type="Gene3D" id="1.10.10.10">
    <property type="entry name" value="Winged helix-like DNA-binding domain superfamily/Winged helix DNA-binding domain"/>
    <property type="match status" value="1"/>
</dbReference>
<evidence type="ECO:0000313" key="3">
    <source>
        <dbReference type="Proteomes" id="UP000265419"/>
    </source>
</evidence>
<dbReference type="PANTHER" id="PTHR33164">
    <property type="entry name" value="TRANSCRIPTIONAL REGULATOR, MARR FAMILY"/>
    <property type="match status" value="1"/>
</dbReference>
<dbReference type="AlphaFoldDB" id="A0A399J8Y6"/>
<protein>
    <submittedName>
        <fullName evidence="2">MarR family transcriptional regulator</fullName>
    </submittedName>
</protein>
<organism evidence="2 3">
    <name type="scientific">Galactobacter valiniphilus</name>
    <dbReference type="NCBI Taxonomy" id="2676122"/>
    <lineage>
        <taxon>Bacteria</taxon>
        <taxon>Bacillati</taxon>
        <taxon>Actinomycetota</taxon>
        <taxon>Actinomycetes</taxon>
        <taxon>Micrococcales</taxon>
        <taxon>Micrococcaceae</taxon>
        <taxon>Galactobacter</taxon>
    </lineage>
</organism>
<dbReference type="PROSITE" id="PS50995">
    <property type="entry name" value="HTH_MARR_2"/>
    <property type="match status" value="1"/>
</dbReference>
<name>A0A399J8Y6_9MICC</name>
<dbReference type="SMART" id="SM00347">
    <property type="entry name" value="HTH_MARR"/>
    <property type="match status" value="1"/>
</dbReference>
<accession>A0A399J8Y6</accession>
<dbReference type="SUPFAM" id="SSF46785">
    <property type="entry name" value="Winged helix' DNA-binding domain"/>
    <property type="match status" value="1"/>
</dbReference>
<dbReference type="InterPro" id="IPR039422">
    <property type="entry name" value="MarR/SlyA-like"/>
</dbReference>
<dbReference type="InterPro" id="IPR000835">
    <property type="entry name" value="HTH_MarR-typ"/>
</dbReference>
<reference evidence="2 3" key="1">
    <citation type="submission" date="2018-07" db="EMBL/GenBank/DDBJ databases">
        <title>Arthrobacter sp. nov., isolated from raw cow's milk with high bacterial count.</title>
        <authorList>
            <person name="Hahne J."/>
            <person name="Isele D."/>
            <person name="Lipski A."/>
        </authorList>
    </citation>
    <scope>NUCLEOTIDE SEQUENCE [LARGE SCALE GENOMIC DNA]</scope>
    <source>
        <strain evidence="2 3">JZ R-35</strain>
    </source>
</reference>
<dbReference type="GO" id="GO:0006950">
    <property type="term" value="P:response to stress"/>
    <property type="evidence" value="ECO:0007669"/>
    <property type="project" value="TreeGrafter"/>
</dbReference>
<dbReference type="InterPro" id="IPR036390">
    <property type="entry name" value="WH_DNA-bd_sf"/>
</dbReference>
<dbReference type="Proteomes" id="UP000265419">
    <property type="component" value="Unassembled WGS sequence"/>
</dbReference>
<keyword evidence="3" id="KW-1185">Reference proteome</keyword>
<dbReference type="EMBL" id="QQXK01000017">
    <property type="protein sequence ID" value="RII42041.1"/>
    <property type="molecule type" value="Genomic_DNA"/>
</dbReference>
<dbReference type="InterPro" id="IPR036388">
    <property type="entry name" value="WH-like_DNA-bd_sf"/>
</dbReference>
<comment type="caution">
    <text evidence="2">The sequence shown here is derived from an EMBL/GenBank/DDBJ whole genome shotgun (WGS) entry which is preliminary data.</text>
</comment>
<dbReference type="RefSeq" id="WP_119424934.1">
    <property type="nucleotide sequence ID" value="NZ_QQXK01000017.1"/>
</dbReference>
<feature type="domain" description="HTH marR-type" evidence="1">
    <location>
        <begin position="10"/>
        <end position="143"/>
    </location>
</feature>
<gene>
    <name evidence="2" type="ORF">DWB68_09680</name>
</gene>
<dbReference type="GO" id="GO:0003700">
    <property type="term" value="F:DNA-binding transcription factor activity"/>
    <property type="evidence" value="ECO:0007669"/>
    <property type="project" value="InterPro"/>
</dbReference>